<feature type="non-terminal residue" evidence="1">
    <location>
        <position position="1"/>
    </location>
</feature>
<gene>
    <name evidence="1" type="ORF">METZ01_LOCUS112688</name>
</gene>
<sequence length="73" mass="8393">VSDWYGPFLSNSVEEFHIDPWSNWLSETGTPLAFPYGYVMWIMFIPTSLLTEVFDLPINWGYGTTLVISDITI</sequence>
<name>A0A381X514_9ZZZZ</name>
<evidence type="ECO:0000313" key="1">
    <source>
        <dbReference type="EMBL" id="SVA59834.1"/>
    </source>
</evidence>
<organism evidence="1">
    <name type="scientific">marine metagenome</name>
    <dbReference type="NCBI Taxonomy" id="408172"/>
    <lineage>
        <taxon>unclassified sequences</taxon>
        <taxon>metagenomes</taxon>
        <taxon>ecological metagenomes</taxon>
    </lineage>
</organism>
<reference evidence="1" key="1">
    <citation type="submission" date="2018-05" db="EMBL/GenBank/DDBJ databases">
        <authorList>
            <person name="Lanie J.A."/>
            <person name="Ng W.-L."/>
            <person name="Kazmierczak K.M."/>
            <person name="Andrzejewski T.M."/>
            <person name="Davidsen T.M."/>
            <person name="Wayne K.J."/>
            <person name="Tettelin H."/>
            <person name="Glass J.I."/>
            <person name="Rusch D."/>
            <person name="Podicherti R."/>
            <person name="Tsui H.-C.T."/>
            <person name="Winkler M.E."/>
        </authorList>
    </citation>
    <scope>NUCLEOTIDE SEQUENCE</scope>
</reference>
<feature type="non-terminal residue" evidence="1">
    <location>
        <position position="73"/>
    </location>
</feature>
<dbReference type="EMBL" id="UINC01013942">
    <property type="protein sequence ID" value="SVA59834.1"/>
    <property type="molecule type" value="Genomic_DNA"/>
</dbReference>
<protein>
    <submittedName>
        <fullName evidence="1">Uncharacterized protein</fullName>
    </submittedName>
</protein>
<dbReference type="AlphaFoldDB" id="A0A381X514"/>
<proteinExistence type="predicted"/>
<accession>A0A381X514</accession>